<accession>A0A078KBS0</accession>
<evidence type="ECO:0000313" key="3">
    <source>
        <dbReference type="Proteomes" id="UP000072874"/>
    </source>
</evidence>
<dbReference type="KEGG" id="pyo:PY17X_1110400"/>
<dbReference type="EMBL" id="LM993665">
    <property type="protein sequence ID" value="VTZ79383.1"/>
    <property type="molecule type" value="Genomic_DNA"/>
</dbReference>
<dbReference type="Proteomes" id="UP000072874">
    <property type="component" value="Chromosome 11"/>
</dbReference>
<protein>
    <submittedName>
        <fullName evidence="1">Uncharacterized protein</fullName>
    </submittedName>
</protein>
<dbReference type="AlphaFoldDB" id="A0A078KBS0"/>
<dbReference type="VEuPathDB" id="PlasmoDB:PY03252"/>
<proteinExistence type="predicted"/>
<sequence>MRPELDTSTISENTDDQNIKINTDYLIKNEPLEKYLNFYSSQNEYHDKVKHGMGNIKSNIENTNDINIGSNILNSIEFDDTNEDDLYNEFGKNEIENFRSIKNIMHNDYFGSITPHNKFGEEIDESETPLNLGQKIELCNNVDYYKRTESLTEDKFYKQNEQRYAEKIQDDTLIISDRELIQSIGKEDKQTLWSNEKTSLFFNQNILRGPNENSNKGISTPSSLQKGDIIKNDKNEISCGEYNECALTHDFFETIENLNTKVFEKYNKLKEVSENLINVINTSDFEKRINNLLKLSDSNSELIDQFKKKSEECIRKCSQFETTSENLMGECINTMAYSSICYGEWMCLHSYEIDSIYKDLDNLKEFVQIN</sequence>
<name>A0A078KBS0_PLAYE</name>
<dbReference type="RefSeq" id="XP_022812362.1">
    <property type="nucleotide sequence ID" value="XM_022956457.1"/>
</dbReference>
<evidence type="ECO:0000313" key="2">
    <source>
        <dbReference type="EMBL" id="VTZ79383.1"/>
    </source>
</evidence>
<organism evidence="1 4">
    <name type="scientific">Plasmodium yoelii</name>
    <dbReference type="NCBI Taxonomy" id="5861"/>
    <lineage>
        <taxon>Eukaryota</taxon>
        <taxon>Sar</taxon>
        <taxon>Alveolata</taxon>
        <taxon>Apicomplexa</taxon>
        <taxon>Aconoidasida</taxon>
        <taxon>Haemosporida</taxon>
        <taxon>Plasmodiidae</taxon>
        <taxon>Plasmodium</taxon>
        <taxon>Plasmodium (Vinckeia)</taxon>
    </lineage>
</organism>
<dbReference type="GeneID" id="3830469"/>
<dbReference type="VEuPathDB" id="PlasmoDB:Py17XNL_001105513"/>
<evidence type="ECO:0000313" key="1">
    <source>
        <dbReference type="EMBL" id="CDU18798.1"/>
    </source>
</evidence>
<dbReference type="Proteomes" id="UP000072904">
    <property type="component" value="Chromosome 11"/>
</dbReference>
<reference evidence="2" key="2">
    <citation type="submission" date="2014-05" db="EMBL/GenBank/DDBJ databases">
        <authorList>
            <person name="Aslett M.A."/>
            <person name="De Silva N."/>
        </authorList>
    </citation>
    <scope>NUCLEOTIDE SEQUENCE</scope>
    <source>
        <strain evidence="2">17X</strain>
    </source>
</reference>
<reference evidence="1" key="3">
    <citation type="submission" date="2014-05" db="EMBL/GenBank/DDBJ databases">
        <authorList>
            <person name="Aslett A.Martin."/>
            <person name="De Silva Nishadi"/>
        </authorList>
    </citation>
    <scope>NUCLEOTIDE SEQUENCE</scope>
    <source>
        <strain evidence="1">YM</strain>
    </source>
</reference>
<dbReference type="OMA" id="YNECALT"/>
<gene>
    <name evidence="2" type="ORF">PY17X_1110400</name>
    <name evidence="1" type="ORF">PYYM_1111500</name>
</gene>
<reference evidence="2" key="4">
    <citation type="submission" date="2019-05" db="EMBL/GenBank/DDBJ databases">
        <authorList>
            <consortium name="Pathogen Informatics"/>
        </authorList>
    </citation>
    <scope>NUCLEOTIDE SEQUENCE</scope>
    <source>
        <strain evidence="2">17X</strain>
    </source>
</reference>
<dbReference type="EMBL" id="LK934639">
    <property type="protein sequence ID" value="CDU18798.1"/>
    <property type="molecule type" value="Genomic_DNA"/>
</dbReference>
<dbReference type="VEuPathDB" id="PlasmoDB:PY17X_1110400"/>
<evidence type="ECO:0000313" key="4">
    <source>
        <dbReference type="Proteomes" id="UP000072904"/>
    </source>
</evidence>
<dbReference type="VEuPathDB" id="PlasmoDB:PYYM_1111500"/>
<reference evidence="3 4" key="1">
    <citation type="journal article" date="2014" name="BMC Biol.">
        <title>A comprehensive evaluation of rodent malaria parasite genomes and gene expression.</title>
        <authorList>
            <person name="Otto T.D."/>
            <person name="Bohme U."/>
            <person name="Jackson A.P."/>
            <person name="Hunt M."/>
            <person name="Franke-Fayard B."/>
            <person name="Hoeijmakers W.A."/>
            <person name="Religa A.A."/>
            <person name="Robertson L."/>
            <person name="Sanders M."/>
            <person name="Ogun S.A."/>
            <person name="Cunningham D."/>
            <person name="Erhart A."/>
            <person name="Billker O."/>
            <person name="Khan S.M."/>
            <person name="Stunnenberg H.G."/>
            <person name="Langhorne J."/>
            <person name="Holder A.A."/>
            <person name="Waters A.P."/>
            <person name="Newbold C.I."/>
            <person name="Pain A."/>
            <person name="Berriman M."/>
            <person name="Janse C.J."/>
        </authorList>
    </citation>
    <scope>NUCLEOTIDE SEQUENCE [LARGE SCALE GENOMIC DNA]</scope>
    <source>
        <strain evidence="2 3">17X</strain>
        <strain evidence="1 4">YM</strain>
    </source>
</reference>
<dbReference type="OrthoDB" id="376001at2759"/>